<evidence type="ECO:0000256" key="1">
    <source>
        <dbReference type="SAM" id="MobiDB-lite"/>
    </source>
</evidence>
<protein>
    <submittedName>
        <fullName evidence="2">Uncharacterized protein</fullName>
    </submittedName>
</protein>
<gene>
    <name evidence="2" type="ORF">PDEL0327_LOCUS1106</name>
</gene>
<feature type="compositionally biased region" description="Polar residues" evidence="1">
    <location>
        <begin position="235"/>
        <end position="249"/>
    </location>
</feature>
<proteinExistence type="predicted"/>
<feature type="region of interest" description="Disordered" evidence="1">
    <location>
        <begin position="195"/>
        <end position="249"/>
    </location>
</feature>
<accession>A0A7S0T9E8</accession>
<dbReference type="AlphaFoldDB" id="A0A7S0T9E8"/>
<dbReference type="EMBL" id="HBFG01001459">
    <property type="protein sequence ID" value="CAD8729613.1"/>
    <property type="molecule type" value="Transcribed_RNA"/>
</dbReference>
<organism evidence="2">
    <name type="scientific">Pseudo-nitzschia delicatissima</name>
    <dbReference type="NCBI Taxonomy" id="44447"/>
    <lineage>
        <taxon>Eukaryota</taxon>
        <taxon>Sar</taxon>
        <taxon>Stramenopiles</taxon>
        <taxon>Ochrophyta</taxon>
        <taxon>Bacillariophyta</taxon>
        <taxon>Bacillariophyceae</taxon>
        <taxon>Bacillariophycidae</taxon>
        <taxon>Bacillariales</taxon>
        <taxon>Bacillariaceae</taxon>
        <taxon>Pseudo-nitzschia</taxon>
    </lineage>
</organism>
<evidence type="ECO:0000313" key="2">
    <source>
        <dbReference type="EMBL" id="CAD8729613.1"/>
    </source>
</evidence>
<sequence>MRSKTMDTVYKVCDAMENVTVSAATVVPRCFVCGMDTIDEDDDKAFDTTCGDLTTKFASHNLDQFVEENSVCIKTEDLVVTIPSVETQTVPLRSESLNPVDEAAFRDNESKESSWASIDGQRQPRFGMAMSDYSAPVPEFQEPNDDDKSSHASLADLIDEENGSDNDPINMTVSLDKIGLGLFGLPLQWTHPVKKKSSWSSSSSGHKTSSTATNSSGNESSGGISQKNSRDDFNSLGQETSLNGSLHTNEMTKSSLGTITSSPSDLGLNSSQNEFLRELPSFGKSREFRSFGSSNRSLEDQSALYSLKPTYISADESKQLQEESSRYKFLLHRTPSDRSSTAGSSNANRDFLTTTIPYSSLSKDPLSRKTMVGSFVTTPSKRTSFEKVFRNPFPKKLSSS</sequence>
<name>A0A7S0T9E8_9STRA</name>
<reference evidence="2" key="1">
    <citation type="submission" date="2021-01" db="EMBL/GenBank/DDBJ databases">
        <authorList>
            <person name="Corre E."/>
            <person name="Pelletier E."/>
            <person name="Niang G."/>
            <person name="Scheremetjew M."/>
            <person name="Finn R."/>
            <person name="Kale V."/>
            <person name="Holt S."/>
            <person name="Cochrane G."/>
            <person name="Meng A."/>
            <person name="Brown T."/>
            <person name="Cohen L."/>
        </authorList>
    </citation>
    <scope>NUCLEOTIDE SEQUENCE</scope>
    <source>
        <strain evidence="2">B596</strain>
    </source>
</reference>
<feature type="compositionally biased region" description="Low complexity" evidence="1">
    <location>
        <begin position="198"/>
        <end position="225"/>
    </location>
</feature>